<dbReference type="KEGG" id="gtt:GUITHDRAFT_161548"/>
<dbReference type="HOGENOM" id="CLU_298685_0_0_1"/>
<dbReference type="EnsemblProtists" id="EKX51525">
    <property type="protein sequence ID" value="EKX51525"/>
    <property type="gene ID" value="GUITHDRAFT_161548"/>
</dbReference>
<dbReference type="Proteomes" id="UP000011087">
    <property type="component" value="Unassembled WGS sequence"/>
</dbReference>
<dbReference type="Pfam" id="PF01476">
    <property type="entry name" value="LysM"/>
    <property type="match status" value="1"/>
</dbReference>
<keyword evidence="1" id="KW-0732">Signal</keyword>
<feature type="signal peptide" evidence="1">
    <location>
        <begin position="1"/>
        <end position="24"/>
    </location>
</feature>
<sequence>MQCGPVLLSLLVLFLSGLLVRVDAQGTFRHGNIHWRSDRNNVHFTVQMGFDRNISGVDAWRGSGSDRLPQLGDKLQLVGRESPVFYYGDGYIETIIQVTVVASSIEEDWVIVEYQTDHEYYTPNNDGSPWLAELAGCCRAYDVSNSQFLEWAIVAQLDLQQSSISPQAFSLPTLTVGASMVNGLYQGSVSVPAIAPGNVTWTSPQPSDVGNAIQFQASLMSYITINLTKPNPGPLITALEGALFANTPGDGTTYYATTFEFWLNIANATGGNIIRVGCDTSSSNPTGCPLNTLYIQVNESHVTVGHEMILALSLPPGSPEFYPDFYTRIGTNQYRYEQAFAICSNALVDRSLCGATKAVGVWFHVSVTRFVLDNSLSYRVMVDGHTLETIQFPAGSAQSRTKYNYCTYFYFQRSCPSFLTQYAKTEDIYLEAGQSYPVIWAIPPQFPNALFFGGSAVTTGKYFSGSLDEFRIWNGALTETAVRLYMTRPLDASKIMYYGDPSVSTGQLTRGAGDTSFLIDKTLIASWSFDQQCNSANPCNVDQTSPSFPTSTSARAYLTGTANAVMTGPIDGSGKMYLFDPDVKFSGYGELTFRTNYSGNFTVSPTITSGRNSIRIDLVINVIQVDSSGLIIDPHYPGNYYMPSLQILMKKRSDTRSEQRVIGQISGDNEQETSLSASDQYPNRIRVFAGNQVTVKLIGTDAQASTGSTATWVRFAASPVPATATISPTYGSNPANSYITWRPCLQDEGSHIVCVEAIDHHSNAVGTIQSVASKQQCFELLVSQVRAPTLQFSDSTGRPLDTINATIGKQFTFQAQVQGEDCQSAVQLEPENGLPPEATLTLLSSGQQRVGLCQQTTKQFSWVPPLHMGGFDSLICFRAFTNSDSCTGPTPMTVSCVRVTVRRCVYSLQQDQQLQELAAMFGTDWMKLWSFNMDLRHPDYLVYQGQTIRVGVLYKTHPNELPEQVAKRMGMTITQLQNMNFDIVPGTFIPDGSVICTIPNSCLGLV</sequence>
<dbReference type="GeneID" id="17308179"/>
<keyword evidence="5" id="KW-1185">Reference proteome</keyword>
<evidence type="ECO:0000313" key="5">
    <source>
        <dbReference type="Proteomes" id="UP000011087"/>
    </source>
</evidence>
<feature type="chain" id="PRO_5008771893" description="LysM domain-containing protein" evidence="1">
    <location>
        <begin position="25"/>
        <end position="1006"/>
    </location>
</feature>
<reference evidence="3 5" key="1">
    <citation type="journal article" date="2012" name="Nature">
        <title>Algal genomes reveal evolutionary mosaicism and the fate of nucleomorphs.</title>
        <authorList>
            <consortium name="DOE Joint Genome Institute"/>
            <person name="Curtis B.A."/>
            <person name="Tanifuji G."/>
            <person name="Burki F."/>
            <person name="Gruber A."/>
            <person name="Irimia M."/>
            <person name="Maruyama S."/>
            <person name="Arias M.C."/>
            <person name="Ball S.G."/>
            <person name="Gile G.H."/>
            <person name="Hirakawa Y."/>
            <person name="Hopkins J.F."/>
            <person name="Kuo A."/>
            <person name="Rensing S.A."/>
            <person name="Schmutz J."/>
            <person name="Symeonidi A."/>
            <person name="Elias M."/>
            <person name="Eveleigh R.J."/>
            <person name="Herman E.K."/>
            <person name="Klute M.J."/>
            <person name="Nakayama T."/>
            <person name="Obornik M."/>
            <person name="Reyes-Prieto A."/>
            <person name="Armbrust E.V."/>
            <person name="Aves S.J."/>
            <person name="Beiko R.G."/>
            <person name="Coutinho P."/>
            <person name="Dacks J.B."/>
            <person name="Durnford D.G."/>
            <person name="Fast N.M."/>
            <person name="Green B.R."/>
            <person name="Grisdale C.J."/>
            <person name="Hempel F."/>
            <person name="Henrissat B."/>
            <person name="Hoppner M.P."/>
            <person name="Ishida K."/>
            <person name="Kim E."/>
            <person name="Koreny L."/>
            <person name="Kroth P.G."/>
            <person name="Liu Y."/>
            <person name="Malik S.B."/>
            <person name="Maier U.G."/>
            <person name="McRose D."/>
            <person name="Mock T."/>
            <person name="Neilson J.A."/>
            <person name="Onodera N.T."/>
            <person name="Poole A.M."/>
            <person name="Pritham E.J."/>
            <person name="Richards T.A."/>
            <person name="Rocap G."/>
            <person name="Roy S.W."/>
            <person name="Sarai C."/>
            <person name="Schaack S."/>
            <person name="Shirato S."/>
            <person name="Slamovits C.H."/>
            <person name="Spencer D.F."/>
            <person name="Suzuki S."/>
            <person name="Worden A.Z."/>
            <person name="Zauner S."/>
            <person name="Barry K."/>
            <person name="Bell C."/>
            <person name="Bharti A.K."/>
            <person name="Crow J.A."/>
            <person name="Grimwood J."/>
            <person name="Kramer R."/>
            <person name="Lindquist E."/>
            <person name="Lucas S."/>
            <person name="Salamov A."/>
            <person name="McFadden G.I."/>
            <person name="Lane C.E."/>
            <person name="Keeling P.J."/>
            <person name="Gray M.W."/>
            <person name="Grigoriev I.V."/>
            <person name="Archibald J.M."/>
        </authorList>
    </citation>
    <scope>NUCLEOTIDE SEQUENCE</scope>
    <source>
        <strain evidence="3 5">CCMP2712</strain>
    </source>
</reference>
<organism evidence="3">
    <name type="scientific">Guillardia theta (strain CCMP2712)</name>
    <name type="common">Cryptophyte</name>
    <dbReference type="NCBI Taxonomy" id="905079"/>
    <lineage>
        <taxon>Eukaryota</taxon>
        <taxon>Cryptophyceae</taxon>
        <taxon>Pyrenomonadales</taxon>
        <taxon>Geminigeraceae</taxon>
        <taxon>Guillardia</taxon>
    </lineage>
</organism>
<feature type="domain" description="LysM" evidence="2">
    <location>
        <begin position="914"/>
        <end position="950"/>
    </location>
</feature>
<protein>
    <recommendedName>
        <fullName evidence="2">LysM domain-containing protein</fullName>
    </recommendedName>
</protein>
<dbReference type="AlphaFoldDB" id="L1JTJ9"/>
<dbReference type="InterPro" id="IPR018392">
    <property type="entry name" value="LysM"/>
</dbReference>
<evidence type="ECO:0000256" key="1">
    <source>
        <dbReference type="SAM" id="SignalP"/>
    </source>
</evidence>
<dbReference type="RefSeq" id="XP_005838505.1">
    <property type="nucleotide sequence ID" value="XM_005838448.1"/>
</dbReference>
<evidence type="ECO:0000313" key="3">
    <source>
        <dbReference type="EMBL" id="EKX51525.1"/>
    </source>
</evidence>
<evidence type="ECO:0000259" key="2">
    <source>
        <dbReference type="Pfam" id="PF01476"/>
    </source>
</evidence>
<reference evidence="5" key="2">
    <citation type="submission" date="2012-11" db="EMBL/GenBank/DDBJ databases">
        <authorList>
            <person name="Kuo A."/>
            <person name="Curtis B.A."/>
            <person name="Tanifuji G."/>
            <person name="Burki F."/>
            <person name="Gruber A."/>
            <person name="Irimia M."/>
            <person name="Maruyama S."/>
            <person name="Arias M.C."/>
            <person name="Ball S.G."/>
            <person name="Gile G.H."/>
            <person name="Hirakawa Y."/>
            <person name="Hopkins J.F."/>
            <person name="Rensing S.A."/>
            <person name="Schmutz J."/>
            <person name="Symeonidi A."/>
            <person name="Elias M."/>
            <person name="Eveleigh R.J."/>
            <person name="Herman E.K."/>
            <person name="Klute M.J."/>
            <person name="Nakayama T."/>
            <person name="Obornik M."/>
            <person name="Reyes-Prieto A."/>
            <person name="Armbrust E.V."/>
            <person name="Aves S.J."/>
            <person name="Beiko R.G."/>
            <person name="Coutinho P."/>
            <person name="Dacks J.B."/>
            <person name="Durnford D.G."/>
            <person name="Fast N.M."/>
            <person name="Green B.R."/>
            <person name="Grisdale C."/>
            <person name="Hempe F."/>
            <person name="Henrissat B."/>
            <person name="Hoppner M.P."/>
            <person name="Ishida K.-I."/>
            <person name="Kim E."/>
            <person name="Koreny L."/>
            <person name="Kroth P.G."/>
            <person name="Liu Y."/>
            <person name="Malik S.-B."/>
            <person name="Maier U.G."/>
            <person name="McRose D."/>
            <person name="Mock T."/>
            <person name="Neilson J.A."/>
            <person name="Onodera N.T."/>
            <person name="Poole A.M."/>
            <person name="Pritham E.J."/>
            <person name="Richards T.A."/>
            <person name="Rocap G."/>
            <person name="Roy S.W."/>
            <person name="Sarai C."/>
            <person name="Schaack S."/>
            <person name="Shirato S."/>
            <person name="Slamovits C.H."/>
            <person name="Spencer D.F."/>
            <person name="Suzuki S."/>
            <person name="Worden A.Z."/>
            <person name="Zauner S."/>
            <person name="Barry K."/>
            <person name="Bell C."/>
            <person name="Bharti A.K."/>
            <person name="Crow J.A."/>
            <person name="Grimwood J."/>
            <person name="Kramer R."/>
            <person name="Lindquist E."/>
            <person name="Lucas S."/>
            <person name="Salamov A."/>
            <person name="McFadden G.I."/>
            <person name="Lane C.E."/>
            <person name="Keeling P.J."/>
            <person name="Gray M.W."/>
            <person name="Grigoriev I.V."/>
            <person name="Archibald J.M."/>
        </authorList>
    </citation>
    <scope>NUCLEOTIDE SEQUENCE</scope>
    <source>
        <strain evidence="5">CCMP2712</strain>
    </source>
</reference>
<dbReference type="SUPFAM" id="SSF49899">
    <property type="entry name" value="Concanavalin A-like lectins/glucanases"/>
    <property type="match status" value="1"/>
</dbReference>
<dbReference type="InterPro" id="IPR013320">
    <property type="entry name" value="ConA-like_dom_sf"/>
</dbReference>
<name>L1JTJ9_GUITC</name>
<accession>L1JTJ9</accession>
<evidence type="ECO:0000313" key="4">
    <source>
        <dbReference type="EnsemblProtists" id="EKX51525"/>
    </source>
</evidence>
<dbReference type="EMBL" id="JH992975">
    <property type="protein sequence ID" value="EKX51525.1"/>
    <property type="molecule type" value="Genomic_DNA"/>
</dbReference>
<dbReference type="PaxDb" id="55529-EKX51525"/>
<reference evidence="4" key="3">
    <citation type="submission" date="2016-03" db="UniProtKB">
        <authorList>
            <consortium name="EnsemblProtists"/>
        </authorList>
    </citation>
    <scope>IDENTIFICATION</scope>
</reference>
<proteinExistence type="predicted"/>
<gene>
    <name evidence="3" type="ORF">GUITHDRAFT_161548</name>
</gene>
<dbReference type="Gene3D" id="2.60.120.200">
    <property type="match status" value="1"/>
</dbReference>